<sequence>MYHFEVVIVGSGHGGAQAAIALRQNGFEGSIAIIGKEGVPPYERPPLSKEYLNQEKPFDRILIRPEKFWQEKAIELLLGEEVVSVDPSDKVLKLKAGGIVQYGQLIWAAGGSPRRLTCGGADLAGVHTMRQKLDADQVMAEVKAGAKTAVMIGGGYIGLEAAAVLQKLGCSTVLLEAQDRLLSRVAGPELSEFFCREHRAHGVDIRLDCVVDCIEGRDGHVSAVRLIDGQKIDCDLVVVGIGISPSVGPLADAGAEVSNGVQVDELCRTNLPDVFAIGDCALHHNRFSEGEPIRIESVQNAVDMATVVAKSICGKPEAYAAVPWFWSDQYDLKLKTVGLSTGYDRAVIRGDIEAKSFSIIYLKKGRVIALDCVNAVKDYVQGRKLVENFVCADPERLSDPARPLKEIMVEPT</sequence>
<dbReference type="Pfam" id="PF07992">
    <property type="entry name" value="Pyr_redox_2"/>
    <property type="match status" value="1"/>
</dbReference>
<dbReference type="PRINTS" id="PR00368">
    <property type="entry name" value="FADPNR"/>
</dbReference>
<proteinExistence type="predicted"/>
<evidence type="ECO:0000256" key="2">
    <source>
        <dbReference type="ARBA" id="ARBA00022630"/>
    </source>
</evidence>
<evidence type="ECO:0000313" key="8">
    <source>
        <dbReference type="Proteomes" id="UP001500518"/>
    </source>
</evidence>
<comment type="cofactor">
    <cofactor evidence="1">
        <name>FAD</name>
        <dbReference type="ChEBI" id="CHEBI:57692"/>
    </cofactor>
</comment>
<evidence type="ECO:0000256" key="3">
    <source>
        <dbReference type="ARBA" id="ARBA00022827"/>
    </source>
</evidence>
<reference evidence="8" key="1">
    <citation type="journal article" date="2019" name="Int. J. Syst. Evol. Microbiol.">
        <title>The Global Catalogue of Microorganisms (GCM) 10K type strain sequencing project: providing services to taxonomists for standard genome sequencing and annotation.</title>
        <authorList>
            <consortium name="The Broad Institute Genomics Platform"/>
            <consortium name="The Broad Institute Genome Sequencing Center for Infectious Disease"/>
            <person name="Wu L."/>
            <person name="Ma J."/>
        </authorList>
    </citation>
    <scope>NUCLEOTIDE SEQUENCE [LARGE SCALE GENOMIC DNA]</scope>
    <source>
        <strain evidence="8">JCM 18014</strain>
    </source>
</reference>
<dbReference type="InterPro" id="IPR016156">
    <property type="entry name" value="FAD/NAD-linked_Rdtase_dimer_sf"/>
</dbReference>
<keyword evidence="8" id="KW-1185">Reference proteome</keyword>
<dbReference type="InterPro" id="IPR028202">
    <property type="entry name" value="Reductase_C"/>
</dbReference>
<evidence type="ECO:0000259" key="6">
    <source>
        <dbReference type="Pfam" id="PF14759"/>
    </source>
</evidence>
<accession>A0ABP9K112</accession>
<feature type="domain" description="Reductase C-terminal" evidence="6">
    <location>
        <begin position="324"/>
        <end position="408"/>
    </location>
</feature>
<feature type="domain" description="FAD/NAD(P)-binding" evidence="5">
    <location>
        <begin position="5"/>
        <end position="305"/>
    </location>
</feature>
<organism evidence="7 8">
    <name type="scientific">Erythrobacter westpacificensis</name>
    <dbReference type="NCBI Taxonomy" id="1055231"/>
    <lineage>
        <taxon>Bacteria</taxon>
        <taxon>Pseudomonadati</taxon>
        <taxon>Pseudomonadota</taxon>
        <taxon>Alphaproteobacteria</taxon>
        <taxon>Sphingomonadales</taxon>
        <taxon>Erythrobacteraceae</taxon>
        <taxon>Erythrobacter/Porphyrobacter group</taxon>
        <taxon>Erythrobacter</taxon>
    </lineage>
</organism>
<dbReference type="SUPFAM" id="SSF55424">
    <property type="entry name" value="FAD/NAD-linked reductases, dimerisation (C-terminal) domain"/>
    <property type="match status" value="1"/>
</dbReference>
<dbReference type="InterPro" id="IPR050446">
    <property type="entry name" value="FAD-oxidoreductase/Apoptosis"/>
</dbReference>
<dbReference type="EMBL" id="BAABHV010000005">
    <property type="protein sequence ID" value="GAA5049053.1"/>
    <property type="molecule type" value="Genomic_DNA"/>
</dbReference>
<dbReference type="PANTHER" id="PTHR43557:SF2">
    <property type="entry name" value="RIESKE DOMAIN-CONTAINING PROTEIN-RELATED"/>
    <property type="match status" value="1"/>
</dbReference>
<dbReference type="Pfam" id="PF14759">
    <property type="entry name" value="Reductase_C"/>
    <property type="match status" value="1"/>
</dbReference>
<dbReference type="PANTHER" id="PTHR43557">
    <property type="entry name" value="APOPTOSIS-INDUCING FACTOR 1"/>
    <property type="match status" value="1"/>
</dbReference>
<evidence type="ECO:0000256" key="1">
    <source>
        <dbReference type="ARBA" id="ARBA00001974"/>
    </source>
</evidence>
<keyword evidence="4" id="KW-0560">Oxidoreductase</keyword>
<keyword evidence="2" id="KW-0285">Flavoprotein</keyword>
<keyword evidence="3" id="KW-0274">FAD</keyword>
<gene>
    <name evidence="7" type="ORF">GCM10023208_06950</name>
</gene>
<dbReference type="Gene3D" id="3.50.50.60">
    <property type="entry name" value="FAD/NAD(P)-binding domain"/>
    <property type="match status" value="2"/>
</dbReference>
<protein>
    <submittedName>
        <fullName evidence="7">FAD-dependent oxidoreductase</fullName>
    </submittedName>
</protein>
<evidence type="ECO:0000313" key="7">
    <source>
        <dbReference type="EMBL" id="GAA5049053.1"/>
    </source>
</evidence>
<dbReference type="SUPFAM" id="SSF51905">
    <property type="entry name" value="FAD/NAD(P)-binding domain"/>
    <property type="match status" value="1"/>
</dbReference>
<name>A0ABP9K112_9SPHN</name>
<dbReference type="RefSeq" id="WP_346031735.1">
    <property type="nucleotide sequence ID" value="NZ_BAABHV010000005.1"/>
</dbReference>
<evidence type="ECO:0000256" key="4">
    <source>
        <dbReference type="ARBA" id="ARBA00023002"/>
    </source>
</evidence>
<dbReference type="Gene3D" id="3.30.390.30">
    <property type="match status" value="1"/>
</dbReference>
<dbReference type="InterPro" id="IPR036188">
    <property type="entry name" value="FAD/NAD-bd_sf"/>
</dbReference>
<comment type="caution">
    <text evidence="7">The sequence shown here is derived from an EMBL/GenBank/DDBJ whole genome shotgun (WGS) entry which is preliminary data.</text>
</comment>
<dbReference type="InterPro" id="IPR023753">
    <property type="entry name" value="FAD/NAD-binding_dom"/>
</dbReference>
<dbReference type="Proteomes" id="UP001500518">
    <property type="component" value="Unassembled WGS sequence"/>
</dbReference>
<dbReference type="PRINTS" id="PR00411">
    <property type="entry name" value="PNDRDTASEI"/>
</dbReference>
<evidence type="ECO:0000259" key="5">
    <source>
        <dbReference type="Pfam" id="PF07992"/>
    </source>
</evidence>